<gene>
    <name evidence="2" type="ORF">MW046_17735</name>
</gene>
<keyword evidence="3" id="KW-1185">Reference proteome</keyword>
<dbReference type="CDD" id="cd04181">
    <property type="entry name" value="NTP_transferase"/>
    <property type="match status" value="1"/>
</dbReference>
<geneLocation type="plasmid" evidence="2 3">
    <name>unnamed3</name>
</geneLocation>
<dbReference type="EMBL" id="CP096022">
    <property type="protein sequence ID" value="UPM45196.1"/>
    <property type="molecule type" value="Genomic_DNA"/>
</dbReference>
<evidence type="ECO:0000259" key="1">
    <source>
        <dbReference type="Pfam" id="PF00483"/>
    </source>
</evidence>
<dbReference type="KEGG" id="haad:MW046_17735"/>
<dbReference type="InterPro" id="IPR029044">
    <property type="entry name" value="Nucleotide-diphossugar_trans"/>
</dbReference>
<evidence type="ECO:0000313" key="3">
    <source>
        <dbReference type="Proteomes" id="UP000831768"/>
    </source>
</evidence>
<evidence type="ECO:0000313" key="2">
    <source>
        <dbReference type="EMBL" id="UPM45196.1"/>
    </source>
</evidence>
<dbReference type="SUPFAM" id="SSF53448">
    <property type="entry name" value="Nucleotide-diphospho-sugar transferases"/>
    <property type="match status" value="1"/>
</dbReference>
<feature type="domain" description="Nucleotidyl transferase" evidence="1">
    <location>
        <begin position="2"/>
        <end position="237"/>
    </location>
</feature>
<protein>
    <submittedName>
        <fullName evidence="2">NDP-sugar synthase</fullName>
    </submittedName>
</protein>
<dbReference type="RefSeq" id="WP_247995850.1">
    <property type="nucleotide sequence ID" value="NZ_CP096022.1"/>
</dbReference>
<dbReference type="Proteomes" id="UP000831768">
    <property type="component" value="Plasmid unnamed3"/>
</dbReference>
<dbReference type="PANTHER" id="PTHR42883">
    <property type="entry name" value="GLUCOSE-1-PHOSPHATE THYMIDYLTRANSFERASE"/>
    <property type="match status" value="1"/>
</dbReference>
<dbReference type="AlphaFoldDB" id="A0A8U0A8N3"/>
<sequence>MKAVVLAGGYATRLWPITKHRPKMFLPVGEATVIDHILRELEIEDRIEMVYVSTNERFGAEFSTYLRDSEFEKPQLSIERSSAEREKFGVVGALTRLVEREDIEDDMVVIGGDNLFSFDIADFIDAFEMWAAPTIAAYDVGTPENATPYGVLELDDRCVVGFSEKPDDPTSSLVSVACYGFPRETLSLLDCYLAEGNNPDEPGWFVQWLQERKSTHAYTFDGAWFDIGTQESYLEALAWQLDGESYVAESATLENVTIGDDVYVMDDATLVDSTIERTVVFPGTTIESATVRRSIVDTDARIVDLSIHDGLIGAHTQLSNRQGRP</sequence>
<accession>A0A8U0A8N3</accession>
<keyword evidence="2" id="KW-0614">Plasmid</keyword>
<dbReference type="Gene3D" id="3.90.550.10">
    <property type="entry name" value="Spore Coat Polysaccharide Biosynthesis Protein SpsA, Chain A"/>
    <property type="match status" value="1"/>
</dbReference>
<dbReference type="GeneID" id="71929928"/>
<name>A0A8U0A8N3_9EURY</name>
<dbReference type="PANTHER" id="PTHR42883:SF2">
    <property type="entry name" value="THYMIDYLYLTRANSFERASE"/>
    <property type="match status" value="1"/>
</dbReference>
<dbReference type="InterPro" id="IPR005835">
    <property type="entry name" value="NTP_transferase_dom"/>
</dbReference>
<organism evidence="2 3">
    <name type="scientific">Halocatena salina</name>
    <dbReference type="NCBI Taxonomy" id="2934340"/>
    <lineage>
        <taxon>Archaea</taxon>
        <taxon>Methanobacteriati</taxon>
        <taxon>Methanobacteriota</taxon>
        <taxon>Stenosarchaea group</taxon>
        <taxon>Halobacteria</taxon>
        <taxon>Halobacteriales</taxon>
        <taxon>Natronomonadaceae</taxon>
        <taxon>Halocatena</taxon>
    </lineage>
</organism>
<proteinExistence type="predicted"/>
<reference evidence="2" key="1">
    <citation type="submission" date="2022-04" db="EMBL/GenBank/DDBJ databases">
        <title>Halocatena sp. nov., isolated from a salt lake.</title>
        <authorList>
            <person name="Cui H.-L."/>
        </authorList>
    </citation>
    <scope>NUCLEOTIDE SEQUENCE</scope>
    <source>
        <strain evidence="2">AD-1</strain>
        <plasmid evidence="2">unnamed3</plasmid>
    </source>
</reference>
<dbReference type="Pfam" id="PF00483">
    <property type="entry name" value="NTP_transferase"/>
    <property type="match status" value="1"/>
</dbReference>